<name>A0A0N8SEY4_PSESH</name>
<sequence>MALQAISRKLRAGLGDSREAGEGRSVTLKRALASKAL</sequence>
<protein>
    <submittedName>
        <fullName evidence="1">Uncharacterized protein</fullName>
    </submittedName>
</protein>
<comment type="caution">
    <text evidence="1">The sequence shown here is derived from an EMBL/GenBank/DDBJ whole genome shotgun (WGS) entry which is preliminary data.</text>
</comment>
<dbReference type="Proteomes" id="UP000050396">
    <property type="component" value="Unassembled WGS sequence"/>
</dbReference>
<accession>A0A0N8SEY4</accession>
<dbReference type="EMBL" id="LJQZ01000080">
    <property type="protein sequence ID" value="KPY19680.1"/>
    <property type="molecule type" value="Genomic_DNA"/>
</dbReference>
<gene>
    <name evidence="1" type="ORF">ALO55_00682</name>
</gene>
<evidence type="ECO:0000313" key="1">
    <source>
        <dbReference type="EMBL" id="KPY19680.1"/>
    </source>
</evidence>
<dbReference type="AlphaFoldDB" id="A0A0N8SEY4"/>
<proteinExistence type="predicted"/>
<evidence type="ECO:0000313" key="2">
    <source>
        <dbReference type="Proteomes" id="UP000050396"/>
    </source>
</evidence>
<reference evidence="1 2" key="1">
    <citation type="submission" date="2015-09" db="EMBL/GenBank/DDBJ databases">
        <title>Genome announcement of multiple Pseudomonas syringae strains.</title>
        <authorList>
            <person name="Thakur S."/>
            <person name="Wang P.W."/>
            <person name="Gong Y."/>
            <person name="Weir B.S."/>
            <person name="Guttman D.S."/>
        </authorList>
    </citation>
    <scope>NUCLEOTIDE SEQUENCE [LARGE SCALE GENOMIC DNA]</scope>
    <source>
        <strain evidence="1 2">ICMP2740</strain>
    </source>
</reference>
<organism evidence="1 2">
    <name type="scientific">Pseudomonas savastanoi pv. phaseolicola</name>
    <name type="common">Pseudomonas syringae pv. phaseolicola</name>
    <dbReference type="NCBI Taxonomy" id="319"/>
    <lineage>
        <taxon>Bacteria</taxon>
        <taxon>Pseudomonadati</taxon>
        <taxon>Pseudomonadota</taxon>
        <taxon>Gammaproteobacteria</taxon>
        <taxon>Pseudomonadales</taxon>
        <taxon>Pseudomonadaceae</taxon>
        <taxon>Pseudomonas</taxon>
    </lineage>
</organism>